<organism evidence="2 3">
    <name type="scientific">Spinacia oleracea</name>
    <name type="common">Spinach</name>
    <dbReference type="NCBI Taxonomy" id="3562"/>
    <lineage>
        <taxon>Eukaryota</taxon>
        <taxon>Viridiplantae</taxon>
        <taxon>Streptophyta</taxon>
        <taxon>Embryophyta</taxon>
        <taxon>Tracheophyta</taxon>
        <taxon>Spermatophyta</taxon>
        <taxon>Magnoliopsida</taxon>
        <taxon>eudicotyledons</taxon>
        <taxon>Gunneridae</taxon>
        <taxon>Pentapetalae</taxon>
        <taxon>Caryophyllales</taxon>
        <taxon>Chenopodiaceae</taxon>
        <taxon>Chenopodioideae</taxon>
        <taxon>Anserineae</taxon>
        <taxon>Spinacia</taxon>
    </lineage>
</organism>
<dbReference type="PANTHER" id="PTHR31286:SF167">
    <property type="entry name" value="OS09G0268800 PROTEIN"/>
    <property type="match status" value="1"/>
</dbReference>
<sequence>MADELISRCSKLSLEEGEGDVVDLGDVVVEDQSDNLELLLIGKLLTERPFNVDAFKRTMTKVWAPSQGMVIRVLGPNLFAFQLFHWRDMEKIMNGLPWCFENNLIVLKNIEGDEQPEEVALSHSPFWVRIKNLPFNCRTDAHVKALIAGMGDVIEIEKDALGLDRFRRAKIMLDVSRPLRRIKLSKDRRGREVVVEFSYE</sequence>
<reference evidence="2" key="1">
    <citation type="journal article" date="2021" name="Nat. Commun.">
        <title>Genomic analyses provide insights into spinach domestication and the genetic basis of agronomic traits.</title>
        <authorList>
            <person name="Cai X."/>
            <person name="Sun X."/>
            <person name="Xu C."/>
            <person name="Sun H."/>
            <person name="Wang X."/>
            <person name="Ge C."/>
            <person name="Zhang Z."/>
            <person name="Wang Q."/>
            <person name="Fei Z."/>
            <person name="Jiao C."/>
            <person name="Wang Q."/>
        </authorList>
    </citation>
    <scope>NUCLEOTIDE SEQUENCE [LARGE SCALE GENOMIC DNA]</scope>
    <source>
        <strain evidence="2">cv. Varoflay</strain>
    </source>
</reference>
<dbReference type="GeneID" id="130462512"/>
<dbReference type="Proteomes" id="UP000813463">
    <property type="component" value="Chromosome 6"/>
</dbReference>
<protein>
    <recommendedName>
        <fullName evidence="1">DUF4283 domain-containing protein</fullName>
    </recommendedName>
</protein>
<gene>
    <name evidence="3" type="primary">LOC130462512</name>
</gene>
<keyword evidence="2" id="KW-1185">Reference proteome</keyword>
<reference evidence="3" key="2">
    <citation type="submission" date="2025-08" db="UniProtKB">
        <authorList>
            <consortium name="RefSeq"/>
        </authorList>
    </citation>
    <scope>IDENTIFICATION</scope>
    <source>
        <tissue evidence="3">Leaf</tissue>
    </source>
</reference>
<feature type="domain" description="DUF4283" evidence="1">
    <location>
        <begin position="34"/>
        <end position="118"/>
    </location>
</feature>
<evidence type="ECO:0000259" key="1">
    <source>
        <dbReference type="Pfam" id="PF14111"/>
    </source>
</evidence>
<proteinExistence type="predicted"/>
<dbReference type="InterPro" id="IPR040256">
    <property type="entry name" value="At4g02000-like"/>
</dbReference>
<dbReference type="PANTHER" id="PTHR31286">
    <property type="entry name" value="GLYCINE-RICH CELL WALL STRUCTURAL PROTEIN 1.8-LIKE"/>
    <property type="match status" value="1"/>
</dbReference>
<name>A0ABM3QU32_SPIOL</name>
<dbReference type="Pfam" id="PF14111">
    <property type="entry name" value="DUF4283"/>
    <property type="match status" value="1"/>
</dbReference>
<dbReference type="InterPro" id="IPR025558">
    <property type="entry name" value="DUF4283"/>
</dbReference>
<evidence type="ECO:0000313" key="2">
    <source>
        <dbReference type="Proteomes" id="UP000813463"/>
    </source>
</evidence>
<accession>A0ABM3QU32</accession>
<evidence type="ECO:0000313" key="3">
    <source>
        <dbReference type="RefSeq" id="XP_056686880.1"/>
    </source>
</evidence>
<dbReference type="RefSeq" id="XP_056686880.1">
    <property type="nucleotide sequence ID" value="XM_056830902.1"/>
</dbReference>